<dbReference type="GO" id="GO:0005634">
    <property type="term" value="C:nucleus"/>
    <property type="evidence" value="ECO:0007669"/>
    <property type="project" value="UniProtKB-SubCell"/>
</dbReference>
<dbReference type="InterPro" id="IPR036600">
    <property type="entry name" value="PAH_sf"/>
</dbReference>
<feature type="region of interest" description="Disordered" evidence="3">
    <location>
        <begin position="171"/>
        <end position="190"/>
    </location>
</feature>
<dbReference type="GO" id="GO:0008270">
    <property type="term" value="F:zinc ion binding"/>
    <property type="evidence" value="ECO:0007669"/>
    <property type="project" value="InterPro"/>
</dbReference>
<feature type="domain" description="Zn(2)-C6 fungal-type" evidence="4">
    <location>
        <begin position="203"/>
        <end position="233"/>
    </location>
</feature>
<dbReference type="SUPFAM" id="SSF47762">
    <property type="entry name" value="PAH2 domain"/>
    <property type="match status" value="1"/>
</dbReference>
<dbReference type="InterPro" id="IPR001138">
    <property type="entry name" value="Zn2Cys6_DnaBD"/>
</dbReference>
<dbReference type="CDD" id="cd00067">
    <property type="entry name" value="GAL4"/>
    <property type="match status" value="1"/>
</dbReference>
<dbReference type="GO" id="GO:0000981">
    <property type="term" value="F:DNA-binding transcription factor activity, RNA polymerase II-specific"/>
    <property type="evidence" value="ECO:0007669"/>
    <property type="project" value="InterPro"/>
</dbReference>
<evidence type="ECO:0000313" key="5">
    <source>
        <dbReference type="EMBL" id="KAJ4344786.1"/>
    </source>
</evidence>
<name>A0A9W8X9K1_9PLEO</name>
<evidence type="ECO:0000256" key="1">
    <source>
        <dbReference type="ARBA" id="ARBA00004123"/>
    </source>
</evidence>
<reference evidence="5" key="1">
    <citation type="submission" date="2022-10" db="EMBL/GenBank/DDBJ databases">
        <title>Tapping the CABI collections for fungal endophytes: first genome assemblies for Collariella, Neodidymelliopsis, Ascochyta clinopodiicola, Didymella pomorum, Didymosphaeria variabile, Neocosmospora piperis and Neocucurbitaria cava.</title>
        <authorList>
            <person name="Hill R."/>
        </authorList>
    </citation>
    <scope>NUCLEOTIDE SEQUENCE</scope>
    <source>
        <strain evidence="5">IMI 356815</strain>
    </source>
</reference>
<keyword evidence="6" id="KW-1185">Reference proteome</keyword>
<dbReference type="AlphaFoldDB" id="A0A9W8X9K1"/>
<dbReference type="RefSeq" id="XP_056065238.1">
    <property type="nucleotide sequence ID" value="XM_056221251.1"/>
</dbReference>
<evidence type="ECO:0000259" key="4">
    <source>
        <dbReference type="PROSITE" id="PS50048"/>
    </source>
</evidence>
<accession>A0A9W8X9K1</accession>
<dbReference type="GeneID" id="80916060"/>
<evidence type="ECO:0000313" key="6">
    <source>
        <dbReference type="Proteomes" id="UP001140513"/>
    </source>
</evidence>
<dbReference type="Proteomes" id="UP001140513">
    <property type="component" value="Unassembled WGS sequence"/>
</dbReference>
<feature type="compositionally biased region" description="Polar residues" evidence="3">
    <location>
        <begin position="179"/>
        <end position="190"/>
    </location>
</feature>
<keyword evidence="2" id="KW-0539">Nucleus</keyword>
<proteinExistence type="predicted"/>
<evidence type="ECO:0000256" key="2">
    <source>
        <dbReference type="ARBA" id="ARBA00023242"/>
    </source>
</evidence>
<comment type="subcellular location">
    <subcellularLocation>
        <location evidence="1">Nucleus</location>
    </subcellularLocation>
</comment>
<gene>
    <name evidence="5" type="ORF">N0V89_012530</name>
</gene>
<comment type="caution">
    <text evidence="5">The sequence shown here is derived from an EMBL/GenBank/DDBJ whole genome shotgun (WGS) entry which is preliminary data.</text>
</comment>
<organism evidence="5 6">
    <name type="scientific">Didymosphaeria variabile</name>
    <dbReference type="NCBI Taxonomy" id="1932322"/>
    <lineage>
        <taxon>Eukaryota</taxon>
        <taxon>Fungi</taxon>
        <taxon>Dikarya</taxon>
        <taxon>Ascomycota</taxon>
        <taxon>Pezizomycotina</taxon>
        <taxon>Dothideomycetes</taxon>
        <taxon>Pleosporomycetidae</taxon>
        <taxon>Pleosporales</taxon>
        <taxon>Massarineae</taxon>
        <taxon>Didymosphaeriaceae</taxon>
        <taxon>Didymosphaeria</taxon>
    </lineage>
</organism>
<sequence>MNFTDDIPSQYPNGDAPNFVDFVNGVYASATTAKEVKHVDFTPFPNEIAPISSLLVHLTWDTTMNPATVQPVYDSGLSEAALEGLKDNGFDEWLVYALQKAHQVGEEISLDNIPENELLLLHVYAITPCNKITMLTVPSQWYAHTGETFKEELRMCLPELDVGLRESNENRTSVRIGGPQSQTVPTSADPLQSADEALQKKPRCLKCKEKKKSCNRERPCERCAKVGLGFNDCIPEDESKSRNGFYGGRHTKGASKKSQNVELEQAVADGNGADATGHAPGNESVADTENLADDADDAAADDHDGSMSFFEQVNEYLGDMNAMEGFLELYGEYFWGYRDFEDVLNAATRFLDRQSELFAEFQGYLRGEEDIQELNWAYENFLIEYTKEEEHVEHEGDGLDDLFEDAADEGNRLNQIF</sequence>
<evidence type="ECO:0000256" key="3">
    <source>
        <dbReference type="SAM" id="MobiDB-lite"/>
    </source>
</evidence>
<dbReference type="OrthoDB" id="2269373at2759"/>
<dbReference type="EMBL" id="JAPEUX010000010">
    <property type="protein sequence ID" value="KAJ4344786.1"/>
    <property type="molecule type" value="Genomic_DNA"/>
</dbReference>
<dbReference type="PROSITE" id="PS50048">
    <property type="entry name" value="ZN2_CY6_FUNGAL_2"/>
    <property type="match status" value="1"/>
</dbReference>
<protein>
    <recommendedName>
        <fullName evidence="4">Zn(2)-C6 fungal-type domain-containing protein</fullName>
    </recommendedName>
</protein>